<feature type="transmembrane region" description="Helical" evidence="1">
    <location>
        <begin position="52"/>
        <end position="74"/>
    </location>
</feature>
<feature type="transmembrane region" description="Helical" evidence="1">
    <location>
        <begin position="135"/>
        <end position="153"/>
    </location>
</feature>
<dbReference type="EMBL" id="JACJID010000002">
    <property type="protein sequence ID" value="MBA8925440.1"/>
    <property type="molecule type" value="Genomic_DNA"/>
</dbReference>
<feature type="transmembrane region" description="Helical" evidence="1">
    <location>
        <begin position="86"/>
        <end position="104"/>
    </location>
</feature>
<reference evidence="2 3" key="1">
    <citation type="submission" date="2020-08" db="EMBL/GenBank/DDBJ databases">
        <title>Genomic Encyclopedia of Archaeal and Bacterial Type Strains, Phase II (KMG-II): from individual species to whole genera.</title>
        <authorList>
            <person name="Goeker M."/>
        </authorList>
    </citation>
    <scope>NUCLEOTIDE SEQUENCE [LARGE SCALE GENOMIC DNA]</scope>
    <source>
        <strain evidence="2 3">DSM 43850</strain>
    </source>
</reference>
<feature type="transmembrane region" description="Helical" evidence="1">
    <location>
        <begin position="12"/>
        <end position="32"/>
    </location>
</feature>
<organism evidence="2 3">
    <name type="scientific">Kutzneria viridogrisea</name>
    <dbReference type="NCBI Taxonomy" id="47990"/>
    <lineage>
        <taxon>Bacteria</taxon>
        <taxon>Bacillati</taxon>
        <taxon>Actinomycetota</taxon>
        <taxon>Actinomycetes</taxon>
        <taxon>Pseudonocardiales</taxon>
        <taxon>Pseudonocardiaceae</taxon>
        <taxon>Kutzneria</taxon>
    </lineage>
</organism>
<evidence type="ECO:0008006" key="4">
    <source>
        <dbReference type="Google" id="ProtNLM"/>
    </source>
</evidence>
<comment type="caution">
    <text evidence="2">The sequence shown here is derived from an EMBL/GenBank/DDBJ whole genome shotgun (WGS) entry which is preliminary data.</text>
</comment>
<keyword evidence="3" id="KW-1185">Reference proteome</keyword>
<keyword evidence="1" id="KW-0472">Membrane</keyword>
<accession>A0ABR6BF86</accession>
<evidence type="ECO:0000313" key="2">
    <source>
        <dbReference type="EMBL" id="MBA8925440.1"/>
    </source>
</evidence>
<proteinExistence type="predicted"/>
<gene>
    <name evidence="2" type="ORF">BC739_002639</name>
</gene>
<dbReference type="RefSeq" id="WP_025360126.1">
    <property type="nucleotide sequence ID" value="NZ_BAAABQ010000084.1"/>
</dbReference>
<protein>
    <recommendedName>
        <fullName evidence="4">DUF3995 domain-containing protein</fullName>
    </recommendedName>
</protein>
<keyword evidence="1" id="KW-0812">Transmembrane</keyword>
<evidence type="ECO:0000313" key="3">
    <source>
        <dbReference type="Proteomes" id="UP000517916"/>
    </source>
</evidence>
<dbReference type="Proteomes" id="UP000517916">
    <property type="component" value="Unassembled WGS sequence"/>
</dbReference>
<sequence>MIRTIGRPRTRRGLLTASGYAAGAWAAVYTAANVHWALGGTAVLGDTAHRGLPLFGPAPLAAAMGALGVVLALALVRPWGRGVPRWLLTTLGWIACVGPGAHAINGLGQEMLLDLGLLPAALRTWSTGQTALVEGFFLCGAVLFGVAVGDYLARQPQQN</sequence>
<name>A0ABR6BF86_9PSEU</name>
<evidence type="ECO:0000256" key="1">
    <source>
        <dbReference type="SAM" id="Phobius"/>
    </source>
</evidence>
<keyword evidence="1" id="KW-1133">Transmembrane helix</keyword>